<proteinExistence type="predicted"/>
<gene>
    <name evidence="3" type="ORF">IPOD504_LOCUS4848</name>
</gene>
<keyword evidence="2" id="KW-1133">Transmembrane helix</keyword>
<evidence type="ECO:0000313" key="4">
    <source>
        <dbReference type="Proteomes" id="UP000837857"/>
    </source>
</evidence>
<keyword evidence="4" id="KW-1185">Reference proteome</keyword>
<name>A0ABN8I7J5_9NEOP</name>
<evidence type="ECO:0000313" key="3">
    <source>
        <dbReference type="EMBL" id="CAH2044921.1"/>
    </source>
</evidence>
<dbReference type="EMBL" id="OW152828">
    <property type="protein sequence ID" value="CAH2044921.1"/>
    <property type="molecule type" value="Genomic_DNA"/>
</dbReference>
<feature type="non-terminal residue" evidence="3">
    <location>
        <position position="74"/>
    </location>
</feature>
<evidence type="ECO:0000256" key="2">
    <source>
        <dbReference type="SAM" id="Phobius"/>
    </source>
</evidence>
<keyword evidence="2" id="KW-0472">Membrane</keyword>
<feature type="region of interest" description="Disordered" evidence="1">
    <location>
        <begin position="1"/>
        <end position="22"/>
    </location>
</feature>
<keyword evidence="2" id="KW-0812">Transmembrane</keyword>
<sequence>MPIAGAKAQTKGRSKSGIAGNWSGNVGAASVTLLTIAIMTALRRAEGHMANGGRHSRRPRPASRPCTGVTASRC</sequence>
<organism evidence="3 4">
    <name type="scientific">Iphiclides podalirius</name>
    <name type="common">scarce swallowtail</name>
    <dbReference type="NCBI Taxonomy" id="110791"/>
    <lineage>
        <taxon>Eukaryota</taxon>
        <taxon>Metazoa</taxon>
        <taxon>Ecdysozoa</taxon>
        <taxon>Arthropoda</taxon>
        <taxon>Hexapoda</taxon>
        <taxon>Insecta</taxon>
        <taxon>Pterygota</taxon>
        <taxon>Neoptera</taxon>
        <taxon>Endopterygota</taxon>
        <taxon>Lepidoptera</taxon>
        <taxon>Glossata</taxon>
        <taxon>Ditrysia</taxon>
        <taxon>Papilionoidea</taxon>
        <taxon>Papilionidae</taxon>
        <taxon>Papilioninae</taxon>
        <taxon>Iphiclides</taxon>
    </lineage>
</organism>
<protein>
    <submittedName>
        <fullName evidence="3">Uncharacterized protein</fullName>
    </submittedName>
</protein>
<feature type="region of interest" description="Disordered" evidence="1">
    <location>
        <begin position="48"/>
        <end position="74"/>
    </location>
</feature>
<feature type="transmembrane region" description="Helical" evidence="2">
    <location>
        <begin position="22"/>
        <end position="42"/>
    </location>
</feature>
<evidence type="ECO:0000256" key="1">
    <source>
        <dbReference type="SAM" id="MobiDB-lite"/>
    </source>
</evidence>
<dbReference type="Proteomes" id="UP000837857">
    <property type="component" value="Chromosome 16"/>
</dbReference>
<accession>A0ABN8I7J5</accession>
<reference evidence="3" key="1">
    <citation type="submission" date="2022-03" db="EMBL/GenBank/DDBJ databases">
        <authorList>
            <person name="Martin H S."/>
        </authorList>
    </citation>
    <scope>NUCLEOTIDE SEQUENCE</scope>
</reference>